<evidence type="ECO:0000313" key="2">
    <source>
        <dbReference type="Proteomes" id="UP000319525"/>
    </source>
</evidence>
<dbReference type="Proteomes" id="UP000319525">
    <property type="component" value="Unassembled WGS sequence"/>
</dbReference>
<dbReference type="AlphaFoldDB" id="A0A4Y3QL23"/>
<reference evidence="1 2" key="1">
    <citation type="submission" date="2019-06" db="EMBL/GenBank/DDBJ databases">
        <title>Whole genome shotgun sequence of Microbacterium testaceum NBRC 12675.</title>
        <authorList>
            <person name="Hosoyama A."/>
            <person name="Uohara A."/>
            <person name="Ohji S."/>
            <person name="Ichikawa N."/>
        </authorList>
    </citation>
    <scope>NUCLEOTIDE SEQUENCE [LARGE SCALE GENOMIC DNA]</scope>
    <source>
        <strain evidence="1 2">NBRC 12675</strain>
    </source>
</reference>
<gene>
    <name evidence="1" type="ORF">MTE01_17160</name>
</gene>
<protein>
    <submittedName>
        <fullName evidence="1">Uncharacterized protein</fullName>
    </submittedName>
</protein>
<name>A0A4Y3QL23_MICTE</name>
<accession>A0A4Y3QL23</accession>
<proteinExistence type="predicted"/>
<dbReference type="EMBL" id="BJML01000004">
    <property type="protein sequence ID" value="GEB45771.1"/>
    <property type="molecule type" value="Genomic_DNA"/>
</dbReference>
<comment type="caution">
    <text evidence="1">The sequence shown here is derived from an EMBL/GenBank/DDBJ whole genome shotgun (WGS) entry which is preliminary data.</text>
</comment>
<evidence type="ECO:0000313" key="1">
    <source>
        <dbReference type="EMBL" id="GEB45771.1"/>
    </source>
</evidence>
<organism evidence="1 2">
    <name type="scientific">Microbacterium testaceum</name>
    <name type="common">Aureobacterium testaceum</name>
    <name type="synonym">Brevibacterium testaceum</name>
    <dbReference type="NCBI Taxonomy" id="2033"/>
    <lineage>
        <taxon>Bacteria</taxon>
        <taxon>Bacillati</taxon>
        <taxon>Actinomycetota</taxon>
        <taxon>Actinomycetes</taxon>
        <taxon>Micrococcales</taxon>
        <taxon>Microbacteriaceae</taxon>
        <taxon>Microbacterium</taxon>
    </lineage>
</organism>
<sequence length="218" mass="23694">MTALLSATDAVTLLRDAEHLAAGLSEAGWTPEVESGRFGADGWDVLSSAWAPSVSVFLDGSERSVREAALAVAAAMKAEPHRWTFDSEGPDWSTWSVDDERWGSDDIDWLVWEGTDVSVTLFTAGETPAGPGTLPAHLQLSIGRVDTPSEGLPRDDDRARRVLREGSVVDRWYLAGERDLPADVVEALENDPDPRVRAAAESERWIREQAFGGPQPAE</sequence>